<dbReference type="EMBL" id="VIGX01000012">
    <property type="protein sequence ID" value="TWS27537.1"/>
    <property type="molecule type" value="Genomic_DNA"/>
</dbReference>
<keyword evidence="2" id="KW-1185">Reference proteome</keyword>
<reference evidence="1 2" key="1">
    <citation type="submission" date="2019-06" db="EMBL/GenBank/DDBJ databases">
        <title>Tsukamurella conjunctivitidis sp. nov., Tsukamurella assacharolytica sp. nov. and Tsukamurella sputae sp. nov. isolated from patients with conjunctivitis, bacteraemia (lymphoma) and respiratory infection (sputum) in Hong Kong.</title>
        <authorList>
            <person name="Teng J.L.L."/>
            <person name="Lee H.H."/>
            <person name="Fong J.Y.H."/>
            <person name="Fok K.M.N."/>
            <person name="Lau S.K.P."/>
            <person name="Woo P.C.Y."/>
        </authorList>
    </citation>
    <scope>NUCLEOTIDE SEQUENCE [LARGE SCALE GENOMIC DNA]</scope>
    <source>
        <strain evidence="1 2">HKU72</strain>
    </source>
</reference>
<dbReference type="RefSeq" id="WP_146488275.1">
    <property type="nucleotide sequence ID" value="NZ_VIGX01000012.1"/>
</dbReference>
<protein>
    <submittedName>
        <fullName evidence="1">Uncharacterized protein</fullName>
    </submittedName>
</protein>
<gene>
    <name evidence="1" type="ORF">FK530_17525</name>
</gene>
<evidence type="ECO:0000313" key="1">
    <source>
        <dbReference type="EMBL" id="TWS27537.1"/>
    </source>
</evidence>
<organism evidence="1 2">
    <name type="scientific">Tsukamurella conjunctivitidis</name>
    <dbReference type="NCBI Taxonomy" id="2592068"/>
    <lineage>
        <taxon>Bacteria</taxon>
        <taxon>Bacillati</taxon>
        <taxon>Actinomycetota</taxon>
        <taxon>Actinomycetes</taxon>
        <taxon>Mycobacteriales</taxon>
        <taxon>Tsukamurellaceae</taxon>
        <taxon>Tsukamurella</taxon>
    </lineage>
</organism>
<comment type="caution">
    <text evidence="1">The sequence shown here is derived from an EMBL/GenBank/DDBJ whole genome shotgun (WGS) entry which is preliminary data.</text>
</comment>
<dbReference type="Proteomes" id="UP000319375">
    <property type="component" value="Unassembled WGS sequence"/>
</dbReference>
<dbReference type="AlphaFoldDB" id="A0A5C5RWV5"/>
<proteinExistence type="predicted"/>
<sequence>MDEFEADTQLRVFVRDLIDGDLTGYPAEDWLNAYAEGGNEAIELWQASLGGTIAVTGTPEQGRVTVNDADRVIVLDTQWWTVTVERDGTPISASATDGL</sequence>
<accession>A0A5C5RWV5</accession>
<evidence type="ECO:0000313" key="2">
    <source>
        <dbReference type="Proteomes" id="UP000319375"/>
    </source>
</evidence>
<name>A0A5C5RWV5_9ACTN</name>